<evidence type="ECO:0000256" key="17">
    <source>
        <dbReference type="ARBA" id="ARBA00023242"/>
    </source>
</evidence>
<proteinExistence type="inferred from homology"/>
<dbReference type="OMA" id="FPSSECH"/>
<dbReference type="InterPro" id="IPR006084">
    <property type="entry name" value="XPG/Rad2"/>
</dbReference>
<evidence type="ECO:0000256" key="21">
    <source>
        <dbReference type="SAM" id="Coils"/>
    </source>
</evidence>
<dbReference type="GO" id="GO:0002376">
    <property type="term" value="P:immune system process"/>
    <property type="evidence" value="ECO:0007669"/>
    <property type="project" value="UniProtKB-KW"/>
</dbReference>
<keyword evidence="18" id="KW-0469">Meiosis</keyword>
<keyword evidence="11" id="KW-0460">Magnesium</keyword>
<dbReference type="Proteomes" id="UP001149090">
    <property type="component" value="Unassembled WGS sequence"/>
</dbReference>
<dbReference type="InterPro" id="IPR029060">
    <property type="entry name" value="PIN-like_dom_sf"/>
</dbReference>
<dbReference type="GO" id="GO:0006281">
    <property type="term" value="P:DNA repair"/>
    <property type="evidence" value="ECO:0007669"/>
    <property type="project" value="UniProtKB-KW"/>
</dbReference>
<dbReference type="FunFam" id="1.10.150.20:FF:000011">
    <property type="entry name" value="exonuclease 1"/>
    <property type="match status" value="1"/>
</dbReference>
<keyword evidence="7" id="KW-0255">Endonuclease</keyword>
<feature type="coiled-coil region" evidence="21">
    <location>
        <begin position="201"/>
        <end position="233"/>
    </location>
</feature>
<evidence type="ECO:0000256" key="9">
    <source>
        <dbReference type="ARBA" id="ARBA00022801"/>
    </source>
</evidence>
<dbReference type="PANTHER" id="PTHR11081">
    <property type="entry name" value="FLAP ENDONUCLEASE FAMILY MEMBER"/>
    <property type="match status" value="1"/>
</dbReference>
<evidence type="ECO:0000256" key="10">
    <source>
        <dbReference type="ARBA" id="ARBA00022839"/>
    </source>
</evidence>
<dbReference type="Gene3D" id="3.40.50.1010">
    <property type="entry name" value="5'-nuclease"/>
    <property type="match status" value="1"/>
</dbReference>
<dbReference type="GO" id="GO:0046872">
    <property type="term" value="F:metal ion binding"/>
    <property type="evidence" value="ECO:0007669"/>
    <property type="project" value="UniProtKB-KW"/>
</dbReference>
<sequence>MGIKDLLKIFRPVARKINLSKYKGKKIAIDSFVILHKYAINWAKEVVEENSKNLINSCLNAIESWVSLGIIPVMVFDGRELPMKKKTNQNREKKRSEALKNAIQATKEGDHKKARSEYIKAISITPKIVHNFIEELQKKKIEVIVAPYEADAQLTYLYLNNYCSAVLTIDSDLLVYGVENCIFDCDKDGNGYEMSWKDIYKVNQDGNLNQLENQLENLNLNENENENENEKNSSTKIIFDFSGWTYEMFLKMVILSGCDYLKSIKGIGLKRAFNLVSKFEKMEKIYQEIEKKKQIPLDYKTNFQNAFLTFLHQRVYDPIKKEMVFLRPFDPKLELDLDVSKLKNSNFLGEFLKSEIVEGIAKGKLNPRTLKEF</sequence>
<evidence type="ECO:0000256" key="19">
    <source>
        <dbReference type="ARBA" id="ARBA00057694"/>
    </source>
</evidence>
<evidence type="ECO:0000256" key="11">
    <source>
        <dbReference type="ARBA" id="ARBA00022842"/>
    </source>
</evidence>
<evidence type="ECO:0000313" key="25">
    <source>
        <dbReference type="Proteomes" id="UP001149090"/>
    </source>
</evidence>
<keyword evidence="21" id="KW-0175">Coiled coil</keyword>
<keyword evidence="5" id="KW-0540">Nuclease</keyword>
<feature type="domain" description="XPG-I" evidence="22">
    <location>
        <begin position="141"/>
        <end position="213"/>
    </location>
</feature>
<dbReference type="PRINTS" id="PR00853">
    <property type="entry name" value="XPGRADSUPER"/>
</dbReference>
<dbReference type="InterPro" id="IPR006085">
    <property type="entry name" value="XPG_DNA_repair_N"/>
</dbReference>
<evidence type="ECO:0000313" key="24">
    <source>
        <dbReference type="EMBL" id="KAJ5074372.1"/>
    </source>
</evidence>
<evidence type="ECO:0000256" key="13">
    <source>
        <dbReference type="ARBA" id="ARBA00022881"/>
    </source>
</evidence>
<dbReference type="SMART" id="SM00484">
    <property type="entry name" value="XPGI"/>
    <property type="match status" value="1"/>
</dbReference>
<keyword evidence="12" id="KW-0391">Immunity</keyword>
<dbReference type="GO" id="GO:0051321">
    <property type="term" value="P:meiotic cell cycle"/>
    <property type="evidence" value="ECO:0007669"/>
    <property type="project" value="UniProtKB-KW"/>
</dbReference>
<dbReference type="AlphaFoldDB" id="A0A9Q0LK42"/>
<evidence type="ECO:0000256" key="3">
    <source>
        <dbReference type="ARBA" id="ARBA00010563"/>
    </source>
</evidence>
<evidence type="ECO:0000259" key="22">
    <source>
        <dbReference type="SMART" id="SM00484"/>
    </source>
</evidence>
<evidence type="ECO:0000256" key="7">
    <source>
        <dbReference type="ARBA" id="ARBA00022759"/>
    </source>
</evidence>
<dbReference type="GO" id="GO:0035312">
    <property type="term" value="F:5'-3' DNA exonuclease activity"/>
    <property type="evidence" value="ECO:0007669"/>
    <property type="project" value="InterPro"/>
</dbReference>
<keyword evidence="25" id="KW-1185">Reference proteome</keyword>
<comment type="similarity">
    <text evidence="3">Belongs to the XPG/RAD2 endonuclease family. EXO1 subfamily.</text>
</comment>
<dbReference type="SUPFAM" id="SSF47807">
    <property type="entry name" value="5' to 3' exonuclease, C-terminal subdomain"/>
    <property type="match status" value="1"/>
</dbReference>
<reference evidence="24" key="1">
    <citation type="submission" date="2022-10" db="EMBL/GenBank/DDBJ databases">
        <title>Novel sulphate-reducing endosymbionts in the free-living metamonad Anaeramoeba.</title>
        <authorList>
            <person name="Jerlstrom-Hultqvist J."/>
            <person name="Cepicka I."/>
            <person name="Gallot-Lavallee L."/>
            <person name="Salas-Leiva D."/>
            <person name="Curtis B.A."/>
            <person name="Zahonova K."/>
            <person name="Pipaliya S."/>
            <person name="Dacks J."/>
            <person name="Roger A.J."/>
        </authorList>
    </citation>
    <scope>NUCLEOTIDE SEQUENCE</scope>
    <source>
        <strain evidence="24">BMAN</strain>
    </source>
</reference>
<keyword evidence="15" id="KW-0238">DNA-binding</keyword>
<evidence type="ECO:0000256" key="6">
    <source>
        <dbReference type="ARBA" id="ARBA00022723"/>
    </source>
</evidence>
<feature type="domain" description="XPG N-terminal" evidence="23">
    <location>
        <begin position="1"/>
        <end position="98"/>
    </location>
</feature>
<dbReference type="SMART" id="SM00485">
    <property type="entry name" value="XPGN"/>
    <property type="match status" value="1"/>
</dbReference>
<dbReference type="InterPro" id="IPR008918">
    <property type="entry name" value="HhH2"/>
</dbReference>
<dbReference type="CDD" id="cd09908">
    <property type="entry name" value="H3TH_EXO1"/>
    <property type="match status" value="1"/>
</dbReference>
<keyword evidence="13" id="KW-0267">Excision nuclease</keyword>
<evidence type="ECO:0000256" key="4">
    <source>
        <dbReference type="ARBA" id="ARBA00022553"/>
    </source>
</evidence>
<dbReference type="SMART" id="SM00279">
    <property type="entry name" value="HhH2"/>
    <property type="match status" value="1"/>
</dbReference>
<dbReference type="PANTHER" id="PTHR11081:SF9">
    <property type="entry name" value="FLAP ENDONUCLEASE 1"/>
    <property type="match status" value="1"/>
</dbReference>
<keyword evidence="8" id="KW-0227">DNA damage</keyword>
<keyword evidence="4" id="KW-0597">Phosphoprotein</keyword>
<evidence type="ECO:0000256" key="1">
    <source>
        <dbReference type="ARBA" id="ARBA00001946"/>
    </source>
</evidence>
<dbReference type="Pfam" id="PF00752">
    <property type="entry name" value="XPG_N"/>
    <property type="match status" value="1"/>
</dbReference>
<gene>
    <name evidence="24" type="ORF">M0811_01001</name>
</gene>
<protein>
    <submittedName>
        <fullName evidence="24">Exonuclease</fullName>
    </submittedName>
</protein>
<dbReference type="InterPro" id="IPR006086">
    <property type="entry name" value="XPG-I_dom"/>
</dbReference>
<comment type="subcellular location">
    <subcellularLocation>
        <location evidence="2">Nucleus</location>
    </subcellularLocation>
</comment>
<dbReference type="InterPro" id="IPR044752">
    <property type="entry name" value="PIN-like_EXO1"/>
</dbReference>
<dbReference type="InterPro" id="IPR036279">
    <property type="entry name" value="5-3_exonuclease_C_sf"/>
</dbReference>
<comment type="caution">
    <text evidence="24">The sequence shown here is derived from an EMBL/GenBank/DDBJ whole genome shotgun (WGS) entry which is preliminary data.</text>
</comment>
<keyword evidence="17" id="KW-0539">Nucleus</keyword>
<comment type="cofactor">
    <cofactor evidence="1">
        <name>Mg(2+)</name>
        <dbReference type="ChEBI" id="CHEBI:18420"/>
    </cofactor>
</comment>
<evidence type="ECO:0000256" key="5">
    <source>
        <dbReference type="ARBA" id="ARBA00022722"/>
    </source>
</evidence>
<dbReference type="EMBL" id="JAPDFW010000070">
    <property type="protein sequence ID" value="KAJ5074372.1"/>
    <property type="molecule type" value="Genomic_DNA"/>
</dbReference>
<comment type="function">
    <text evidence="19">5'-&gt;3' double-stranded DNA exonuclease which may also possess a cryptic 3'-&gt;5' double-stranded DNA exonuclease activity. Functions in DNA mismatch repair (MMR) to excise mismatch-containing DNA tracts directed by strand breaks located either 5' or 3' to the mismatch. Also exhibits endonuclease activity against 5'-overhanging flap structures similar to those generated by displacement synthesis when DNA polymerase encounters the 5'-end of a downstream Okazaki fragment. Required for somatic hypermutation (SHM) and class switch recombination (CSR) of immunoglobulin genes. Essential for male and female meiosis.</text>
</comment>
<accession>A0A9Q0LK42</accession>
<evidence type="ECO:0000256" key="20">
    <source>
        <dbReference type="ARBA" id="ARBA00064664"/>
    </source>
</evidence>
<evidence type="ECO:0000259" key="23">
    <source>
        <dbReference type="SMART" id="SM00485"/>
    </source>
</evidence>
<keyword evidence="9" id="KW-0378">Hydrolase</keyword>
<evidence type="ECO:0000256" key="14">
    <source>
        <dbReference type="ARBA" id="ARBA00022990"/>
    </source>
</evidence>
<dbReference type="CDD" id="cd09857">
    <property type="entry name" value="PIN_EXO1"/>
    <property type="match status" value="1"/>
</dbReference>
<evidence type="ECO:0000256" key="12">
    <source>
        <dbReference type="ARBA" id="ARBA00022859"/>
    </source>
</evidence>
<evidence type="ECO:0000256" key="16">
    <source>
        <dbReference type="ARBA" id="ARBA00023204"/>
    </source>
</evidence>
<evidence type="ECO:0000256" key="15">
    <source>
        <dbReference type="ARBA" id="ARBA00023125"/>
    </source>
</evidence>
<organism evidence="24 25">
    <name type="scientific">Anaeramoeba ignava</name>
    <name type="common">Anaerobic marine amoeba</name>
    <dbReference type="NCBI Taxonomy" id="1746090"/>
    <lineage>
        <taxon>Eukaryota</taxon>
        <taxon>Metamonada</taxon>
        <taxon>Anaeramoebidae</taxon>
        <taxon>Anaeramoeba</taxon>
    </lineage>
</organism>
<comment type="subunit">
    <text evidence="20">Interacts with the MLH1-PMS2 heterodimer via MLH1. Interacts with MSH3. Interacts with the MSH2-MSH6 heterodimer via MSH2, and this interaction may increase the processivity of the 5'-&gt;3' exonuclease activity. Interacts with PCNA, and this interaction may both stimulate the cryptic 3'-&gt;5' exonuclease activity and suppress the 5'-&gt;3' exonuclease activity. Interacts with WRN, and this interaction stimulates both the 5'-&gt;3' exonuclease activity and cleavage of 5'-overhanging flap structures. Interacts with RECQL/RECQ1, and this interaction stimulates cleavage of 5'-overhanging flap structures. Interacts with DNA helicase ZGRF1; the interaction is increased following DNA damage induction.</text>
</comment>
<evidence type="ECO:0000256" key="2">
    <source>
        <dbReference type="ARBA" id="ARBA00004123"/>
    </source>
</evidence>
<dbReference type="FunFam" id="3.40.50.1010:FF:000111">
    <property type="entry name" value="Exonuclease 1"/>
    <property type="match status" value="1"/>
</dbReference>
<evidence type="ECO:0000256" key="8">
    <source>
        <dbReference type="ARBA" id="ARBA00022763"/>
    </source>
</evidence>
<dbReference type="InterPro" id="IPR037315">
    <property type="entry name" value="EXO1_H3TH"/>
</dbReference>
<dbReference type="GO" id="GO:0003677">
    <property type="term" value="F:DNA binding"/>
    <property type="evidence" value="ECO:0007669"/>
    <property type="project" value="UniProtKB-KW"/>
</dbReference>
<keyword evidence="16" id="KW-0234">DNA repair</keyword>
<dbReference type="Pfam" id="PF00867">
    <property type="entry name" value="XPG_I"/>
    <property type="match status" value="1"/>
</dbReference>
<dbReference type="OrthoDB" id="26491at2759"/>
<keyword evidence="6" id="KW-0479">Metal-binding</keyword>
<name>A0A9Q0LK42_ANAIG</name>
<dbReference type="Gene3D" id="1.10.150.20">
    <property type="entry name" value="5' to 3' exonuclease, C-terminal subdomain"/>
    <property type="match status" value="1"/>
</dbReference>
<dbReference type="GO" id="GO:0017108">
    <property type="term" value="F:5'-flap endonuclease activity"/>
    <property type="evidence" value="ECO:0007669"/>
    <property type="project" value="TreeGrafter"/>
</dbReference>
<keyword evidence="14" id="KW-0007">Acetylation</keyword>
<keyword evidence="10 24" id="KW-0269">Exonuclease</keyword>
<dbReference type="GO" id="GO:0005634">
    <property type="term" value="C:nucleus"/>
    <property type="evidence" value="ECO:0007669"/>
    <property type="project" value="UniProtKB-SubCell"/>
</dbReference>
<evidence type="ECO:0000256" key="18">
    <source>
        <dbReference type="ARBA" id="ARBA00023254"/>
    </source>
</evidence>
<dbReference type="SUPFAM" id="SSF88723">
    <property type="entry name" value="PIN domain-like"/>
    <property type="match status" value="1"/>
</dbReference>